<feature type="region of interest" description="Disordered" evidence="4">
    <location>
        <begin position="63"/>
        <end position="82"/>
    </location>
</feature>
<evidence type="ECO:0000256" key="3">
    <source>
        <dbReference type="PROSITE-ProRule" id="PRU00221"/>
    </source>
</evidence>
<protein>
    <recommendedName>
        <fullName evidence="7">WD40 repeat protein</fullName>
    </recommendedName>
</protein>
<accession>A0ABV6XJ79</accession>
<dbReference type="SMART" id="SM00320">
    <property type="entry name" value="WD40"/>
    <property type="match status" value="14"/>
</dbReference>
<dbReference type="InterPro" id="IPR036322">
    <property type="entry name" value="WD40_repeat_dom_sf"/>
</dbReference>
<dbReference type="InterPro" id="IPR015943">
    <property type="entry name" value="WD40/YVTN_repeat-like_dom_sf"/>
</dbReference>
<name>A0ABV6XJ79_9ACTN</name>
<organism evidence="5 6">
    <name type="scientific">Streptacidiphilus jeojiensis</name>
    <dbReference type="NCBI Taxonomy" id="3229225"/>
    <lineage>
        <taxon>Bacteria</taxon>
        <taxon>Bacillati</taxon>
        <taxon>Actinomycetota</taxon>
        <taxon>Actinomycetes</taxon>
        <taxon>Kitasatosporales</taxon>
        <taxon>Streptomycetaceae</taxon>
        <taxon>Streptacidiphilus</taxon>
    </lineage>
</organism>
<dbReference type="PRINTS" id="PR00320">
    <property type="entry name" value="GPROTEINBRPT"/>
</dbReference>
<dbReference type="InterPro" id="IPR020472">
    <property type="entry name" value="WD40_PAC1"/>
</dbReference>
<evidence type="ECO:0000256" key="4">
    <source>
        <dbReference type="SAM" id="MobiDB-lite"/>
    </source>
</evidence>
<keyword evidence="6" id="KW-1185">Reference proteome</keyword>
<keyword evidence="2" id="KW-0677">Repeat</keyword>
<evidence type="ECO:0000313" key="5">
    <source>
        <dbReference type="EMBL" id="MFC1437984.1"/>
    </source>
</evidence>
<dbReference type="PANTHER" id="PTHR22847">
    <property type="entry name" value="WD40 REPEAT PROTEIN"/>
    <property type="match status" value="1"/>
</dbReference>
<evidence type="ECO:0000313" key="6">
    <source>
        <dbReference type="Proteomes" id="UP001592581"/>
    </source>
</evidence>
<feature type="repeat" description="WD" evidence="3">
    <location>
        <begin position="739"/>
        <end position="772"/>
    </location>
</feature>
<evidence type="ECO:0000256" key="1">
    <source>
        <dbReference type="ARBA" id="ARBA00022574"/>
    </source>
</evidence>
<dbReference type="PANTHER" id="PTHR22847:SF637">
    <property type="entry name" value="WD REPEAT DOMAIN 5B"/>
    <property type="match status" value="1"/>
</dbReference>
<dbReference type="InterPro" id="IPR001680">
    <property type="entry name" value="WD40_rpt"/>
</dbReference>
<dbReference type="SUPFAM" id="SSF50978">
    <property type="entry name" value="WD40 repeat-like"/>
    <property type="match status" value="2"/>
</dbReference>
<sequence length="1093" mass="114375">MFDQRSEALRDWIDATAPDQGPGSVKAAGHAYLLGRALSAPKDRIGEHDEALTRLMDAWRQSGMTSAHATAGPARASGRGLGGLSPRVAEGLSGVLDRIEDLHSTGGSVGSTGPERILVIAALLMSGAGLRRRPLVRVPVVFGHSSQPGHAIVEQGTTGVLELREFPAGPAGLYPDPRAMAGTSSASGHFAESVGHAWNLARPRGEGRCVLWRIVLSDDPLPPQRIDGPSLGAAFALGLRELLRYPRDSRPNLAQVRGTFYGLRPRTAVTGEIDGGERLLKVSDMDAKLLAARRKGMRLVAPAANRLDIAPAPGSGNVRFAETLKQADRYARRFRTGRLAIAALVLGAIASGAFALQQQDSARSEQRAALVGRIAAEANQLRSADPSLAARFDVSAYQLEPTADLYTQLIADANSPLSTVLNGYSGGVRAVAFSPDGHTIAAVGNDADGSSTVRLWNVTSPAGSVPIGQPLRHLNGAYSLAFSPDGRILATGGMSTGDTVRLWNVADPAHPLALGQPLRHTSAGGSVVFSPDGRILATGTDHLGDEQLWNVIDPAHPAPIGRPLHHAAPVDDVAFSPNDRSLATIDGSATVRLWNVADPGHAVPFGQITTVQTGDAQSLAFSPDGRTLATGGLDHAVRLWNTADPTHPVLLGPPLTGHTGAITSMAFGPDGHTLATASSDDTVRLWNVTNPARPAPLTHPLTGHTGAVSSVAFSPDGRALATSGDDHTVRLWTLPAALMTGHTDVVDATVFRPDGRVLATASTDHTVRLWNIADPAHPTSIGRLGDFADTVYSMAFSPDGRTLATSVLAENRVELWNVSNPAHPAALVRLENFPSNVDSVAFSPDGHTLATATSTAVVGRDNSVRLWNVTDPARPALLGQPLTGNSSPISSVEFSPDSRTLAISGAYPSDAVRLWDVTTPARPVPFGRSLPGGASSVVFSPDDRTIATITTAGRAGAPGDGTVKLWDVSDRTNPIPLGQPLSGYPSPVTAVAFDPDGHTLVTIGSDVRLWNVTDPARPASIGQPLGIYVDEVGSVTFSPYGNAVATGGYDGTVRLWQLGADQAAQQICDTTGTPTRQQWQQYLAGIPYRASCG</sequence>
<feature type="repeat" description="WD" evidence="3">
    <location>
        <begin position="701"/>
        <end position="734"/>
    </location>
</feature>
<dbReference type="Pfam" id="PF00400">
    <property type="entry name" value="WD40"/>
    <property type="match status" value="13"/>
</dbReference>
<proteinExistence type="predicted"/>
<dbReference type="PROSITE" id="PS00678">
    <property type="entry name" value="WD_REPEATS_1"/>
    <property type="match status" value="2"/>
</dbReference>
<reference evidence="5 6" key="1">
    <citation type="submission" date="2024-06" db="EMBL/GenBank/DDBJ databases">
        <authorList>
            <person name="Lee S.D."/>
        </authorList>
    </citation>
    <scope>NUCLEOTIDE SEQUENCE [LARGE SCALE GENOMIC DNA]</scope>
    <source>
        <strain evidence="5 6">N1-10</strain>
    </source>
</reference>
<dbReference type="PROSITE" id="PS50294">
    <property type="entry name" value="WD_REPEATS_REGION"/>
    <property type="match status" value="5"/>
</dbReference>
<comment type="caution">
    <text evidence="5">The sequence shown here is derived from an EMBL/GenBank/DDBJ whole genome shotgun (WGS) entry which is preliminary data.</text>
</comment>
<dbReference type="Gene3D" id="3.30.230.10">
    <property type="match status" value="1"/>
</dbReference>
<dbReference type="InterPro" id="IPR014721">
    <property type="entry name" value="Ribsml_uS5_D2-typ_fold_subgr"/>
</dbReference>
<dbReference type="CDD" id="cd00200">
    <property type="entry name" value="WD40"/>
    <property type="match status" value="2"/>
</dbReference>
<evidence type="ECO:0000256" key="2">
    <source>
        <dbReference type="ARBA" id="ARBA00022737"/>
    </source>
</evidence>
<dbReference type="PROSITE" id="PS50082">
    <property type="entry name" value="WD_REPEATS_2"/>
    <property type="match status" value="6"/>
</dbReference>
<dbReference type="Proteomes" id="UP001592581">
    <property type="component" value="Unassembled WGS sequence"/>
</dbReference>
<dbReference type="SUPFAM" id="SSF54211">
    <property type="entry name" value="Ribosomal protein S5 domain 2-like"/>
    <property type="match status" value="1"/>
</dbReference>
<feature type="repeat" description="WD" evidence="3">
    <location>
        <begin position="563"/>
        <end position="596"/>
    </location>
</feature>
<evidence type="ECO:0008006" key="7">
    <source>
        <dbReference type="Google" id="ProtNLM"/>
    </source>
</evidence>
<dbReference type="EMBL" id="JBEUKS010000002">
    <property type="protein sequence ID" value="MFC1437984.1"/>
    <property type="molecule type" value="Genomic_DNA"/>
</dbReference>
<feature type="repeat" description="WD" evidence="3">
    <location>
        <begin position="655"/>
        <end position="690"/>
    </location>
</feature>
<feature type="repeat" description="WD" evidence="3">
    <location>
        <begin position="1025"/>
        <end position="1066"/>
    </location>
</feature>
<dbReference type="Gene3D" id="2.130.10.10">
    <property type="entry name" value="YVTN repeat-like/Quinoprotein amine dehydrogenase"/>
    <property type="match status" value="6"/>
</dbReference>
<dbReference type="RefSeq" id="WP_380563577.1">
    <property type="nucleotide sequence ID" value="NZ_JBEUKS010000002.1"/>
</dbReference>
<keyword evidence="1 3" id="KW-0853">WD repeat</keyword>
<gene>
    <name evidence="5" type="ORF">ABUW04_06905</name>
</gene>
<dbReference type="InterPro" id="IPR019775">
    <property type="entry name" value="WD40_repeat_CS"/>
</dbReference>
<feature type="repeat" description="WD" evidence="3">
    <location>
        <begin position="609"/>
        <end position="641"/>
    </location>
</feature>
<dbReference type="InterPro" id="IPR020568">
    <property type="entry name" value="Ribosomal_Su5_D2-typ_SF"/>
</dbReference>